<evidence type="ECO:0000256" key="1">
    <source>
        <dbReference type="SAM" id="MobiDB-lite"/>
    </source>
</evidence>
<dbReference type="Proteomes" id="UP000235786">
    <property type="component" value="Unassembled WGS sequence"/>
</dbReference>
<dbReference type="EMBL" id="KZ613968">
    <property type="protein sequence ID" value="PMD30246.1"/>
    <property type="molecule type" value="Genomic_DNA"/>
</dbReference>
<gene>
    <name evidence="2" type="ORF">L207DRAFT_592703</name>
</gene>
<feature type="compositionally biased region" description="Low complexity" evidence="1">
    <location>
        <begin position="81"/>
        <end position="99"/>
    </location>
</feature>
<evidence type="ECO:0000313" key="2">
    <source>
        <dbReference type="EMBL" id="PMD30246.1"/>
    </source>
</evidence>
<organism evidence="2 3">
    <name type="scientific">Hyaloscypha variabilis (strain UAMH 11265 / GT02V1 / F)</name>
    <name type="common">Meliniomyces variabilis</name>
    <dbReference type="NCBI Taxonomy" id="1149755"/>
    <lineage>
        <taxon>Eukaryota</taxon>
        <taxon>Fungi</taxon>
        <taxon>Dikarya</taxon>
        <taxon>Ascomycota</taxon>
        <taxon>Pezizomycotina</taxon>
        <taxon>Leotiomycetes</taxon>
        <taxon>Helotiales</taxon>
        <taxon>Hyaloscyphaceae</taxon>
        <taxon>Hyaloscypha</taxon>
        <taxon>Hyaloscypha variabilis</taxon>
    </lineage>
</organism>
<reference evidence="2 3" key="1">
    <citation type="submission" date="2016-04" db="EMBL/GenBank/DDBJ databases">
        <title>A degradative enzymes factory behind the ericoid mycorrhizal symbiosis.</title>
        <authorList>
            <consortium name="DOE Joint Genome Institute"/>
            <person name="Martino E."/>
            <person name="Morin E."/>
            <person name="Grelet G."/>
            <person name="Kuo A."/>
            <person name="Kohler A."/>
            <person name="Daghino S."/>
            <person name="Barry K."/>
            <person name="Choi C."/>
            <person name="Cichocki N."/>
            <person name="Clum A."/>
            <person name="Copeland A."/>
            <person name="Hainaut M."/>
            <person name="Haridas S."/>
            <person name="Labutti K."/>
            <person name="Lindquist E."/>
            <person name="Lipzen A."/>
            <person name="Khouja H.-R."/>
            <person name="Murat C."/>
            <person name="Ohm R."/>
            <person name="Olson A."/>
            <person name="Spatafora J."/>
            <person name="Veneault-Fourrey C."/>
            <person name="Henrissat B."/>
            <person name="Grigoriev I."/>
            <person name="Martin F."/>
            <person name="Perotto S."/>
        </authorList>
    </citation>
    <scope>NUCLEOTIDE SEQUENCE [LARGE SCALE GENOMIC DNA]</scope>
    <source>
        <strain evidence="2 3">F</strain>
    </source>
</reference>
<dbReference type="OrthoDB" id="5367448at2759"/>
<proteinExistence type="predicted"/>
<protein>
    <recommendedName>
        <fullName evidence="4">RRM domain-containing protein</fullName>
    </recommendedName>
</protein>
<keyword evidence="3" id="KW-1185">Reference proteome</keyword>
<name>A0A2J6QVG0_HYAVF</name>
<dbReference type="AlphaFoldDB" id="A0A2J6QVG0"/>
<feature type="compositionally biased region" description="Pro residues" evidence="1">
    <location>
        <begin position="100"/>
        <end position="109"/>
    </location>
</feature>
<evidence type="ECO:0008006" key="4">
    <source>
        <dbReference type="Google" id="ProtNLM"/>
    </source>
</evidence>
<feature type="region of interest" description="Disordered" evidence="1">
    <location>
        <begin position="81"/>
        <end position="116"/>
    </location>
</feature>
<evidence type="ECO:0000313" key="3">
    <source>
        <dbReference type="Proteomes" id="UP000235786"/>
    </source>
</evidence>
<accession>A0A2J6QVG0</accession>
<sequence length="263" mass="28820">MASLSARTVFLKLHPSARTFAERREVLRVMERFGEVSMFKSNKYSPRTPIPNTFIVLFASAASAQSLINASPICYRLISSSSSSTPSNPSPSPSTTQSPSPDPSQPPSSSPEETENPYQLHAYPSIHNHALSLTSPLLNPLHGPWPPLPPQKSYIAASLSQNTPSSIMTPGLLDWESEGRICRMGVDEFLSGEEGKIGGEGEGGREGKAEFYHQRRRKRRVEKGIPGVMGGLRGLREEFERGERERVLEEEWGNGGGFAKVGE</sequence>